<organism evidence="2 3">
    <name type="scientific">Remersonia thermophila</name>
    <dbReference type="NCBI Taxonomy" id="72144"/>
    <lineage>
        <taxon>Eukaryota</taxon>
        <taxon>Fungi</taxon>
        <taxon>Dikarya</taxon>
        <taxon>Ascomycota</taxon>
        <taxon>Pezizomycotina</taxon>
        <taxon>Sordariomycetes</taxon>
        <taxon>Sordariomycetidae</taxon>
        <taxon>Sordariales</taxon>
        <taxon>Sordariales incertae sedis</taxon>
        <taxon>Remersonia</taxon>
    </lineage>
</organism>
<dbReference type="InterPro" id="IPR011042">
    <property type="entry name" value="6-blade_b-propeller_TolB-like"/>
</dbReference>
<sequence>MRVTRPVLLVLSAGGGPLAALAATLTTLFTVPGPTLPGSWFENVAVRPNGNILATRGDAPEIWQIDPATGSGALLVNVTGAYNLTGIAEVRCRPLWRRDADADAGPGGKGGKGKDRRHPRETYVFGSSHIPAPFTVAPGSAKVWTLTFGPGGTPAVALLAAMPSAGFINGVASWDAGRVLLSDTELERVYLMDVDTGSYTTPLTGLAGINGIQTRYSAVGRGHGGHRYVYRADHLLSQLSRIPVDADAVATGPAEVLATGTPIDDFAIRVDATGYGKAYIAAMYDNEVVEVDVAAAPSSGPGASTLLASDLTGTGVGLVTVAAFGRRSTDSNVLYATAGQGGGNAAIVKIEP</sequence>
<keyword evidence="3" id="KW-1185">Reference proteome</keyword>
<evidence type="ECO:0000313" key="2">
    <source>
        <dbReference type="EMBL" id="KAL2271414.1"/>
    </source>
</evidence>
<dbReference type="InterPro" id="IPR052998">
    <property type="entry name" value="Hetero-Diels-Alderase-like"/>
</dbReference>
<dbReference type="SUPFAM" id="SSF63829">
    <property type="entry name" value="Calcium-dependent phosphotriesterase"/>
    <property type="match status" value="1"/>
</dbReference>
<dbReference type="PANTHER" id="PTHR42060">
    <property type="entry name" value="NHL REPEAT-CONTAINING PROTEIN-RELATED"/>
    <property type="match status" value="1"/>
</dbReference>
<dbReference type="RefSeq" id="XP_070870138.1">
    <property type="nucleotide sequence ID" value="XM_071014466.1"/>
</dbReference>
<dbReference type="GeneID" id="98129110"/>
<dbReference type="Gene3D" id="2.120.10.30">
    <property type="entry name" value="TolB, C-terminal domain"/>
    <property type="match status" value="1"/>
</dbReference>
<dbReference type="EMBL" id="JAZGUE010000001">
    <property type="protein sequence ID" value="KAL2271414.1"/>
    <property type="molecule type" value="Genomic_DNA"/>
</dbReference>
<protein>
    <submittedName>
        <fullName evidence="2">Uncharacterized protein</fullName>
    </submittedName>
</protein>
<reference evidence="2 3" key="1">
    <citation type="journal article" date="2024" name="Commun. Biol.">
        <title>Comparative genomic analysis of thermophilic fungi reveals convergent evolutionary adaptations and gene losses.</title>
        <authorList>
            <person name="Steindorff A.S."/>
            <person name="Aguilar-Pontes M.V."/>
            <person name="Robinson A.J."/>
            <person name="Andreopoulos B."/>
            <person name="LaButti K."/>
            <person name="Kuo A."/>
            <person name="Mondo S."/>
            <person name="Riley R."/>
            <person name="Otillar R."/>
            <person name="Haridas S."/>
            <person name="Lipzen A."/>
            <person name="Grimwood J."/>
            <person name="Schmutz J."/>
            <person name="Clum A."/>
            <person name="Reid I.D."/>
            <person name="Moisan M.C."/>
            <person name="Butler G."/>
            <person name="Nguyen T.T.M."/>
            <person name="Dewar K."/>
            <person name="Conant G."/>
            <person name="Drula E."/>
            <person name="Henrissat B."/>
            <person name="Hansel C."/>
            <person name="Singer S."/>
            <person name="Hutchinson M.I."/>
            <person name="de Vries R.P."/>
            <person name="Natvig D.O."/>
            <person name="Powell A.J."/>
            <person name="Tsang A."/>
            <person name="Grigoriev I.V."/>
        </authorList>
    </citation>
    <scope>NUCLEOTIDE SEQUENCE [LARGE SCALE GENOMIC DNA]</scope>
    <source>
        <strain evidence="2 3">ATCC 22073</strain>
    </source>
</reference>
<name>A0ABR4DMT9_9PEZI</name>
<comment type="caution">
    <text evidence="2">The sequence shown here is derived from an EMBL/GenBank/DDBJ whole genome shotgun (WGS) entry which is preliminary data.</text>
</comment>
<evidence type="ECO:0000313" key="3">
    <source>
        <dbReference type="Proteomes" id="UP001600064"/>
    </source>
</evidence>
<dbReference type="PANTHER" id="PTHR42060:SF1">
    <property type="entry name" value="NHL REPEAT-CONTAINING PROTEIN"/>
    <property type="match status" value="1"/>
</dbReference>
<gene>
    <name evidence="2" type="ORF">VTJ83DRAFT_785</name>
</gene>
<feature type="region of interest" description="Disordered" evidence="1">
    <location>
        <begin position="99"/>
        <end position="119"/>
    </location>
</feature>
<dbReference type="Proteomes" id="UP001600064">
    <property type="component" value="Unassembled WGS sequence"/>
</dbReference>
<proteinExistence type="predicted"/>
<evidence type="ECO:0000256" key="1">
    <source>
        <dbReference type="SAM" id="MobiDB-lite"/>
    </source>
</evidence>
<accession>A0ABR4DMT9</accession>